<name>A0A7I8LKC9_SPIIN</name>
<proteinExistence type="predicted"/>
<dbReference type="Proteomes" id="UP000663760">
    <property type="component" value="Chromosome 16"/>
</dbReference>
<organism evidence="1 2">
    <name type="scientific">Spirodela intermedia</name>
    <name type="common">Intermediate duckweed</name>
    <dbReference type="NCBI Taxonomy" id="51605"/>
    <lineage>
        <taxon>Eukaryota</taxon>
        <taxon>Viridiplantae</taxon>
        <taxon>Streptophyta</taxon>
        <taxon>Embryophyta</taxon>
        <taxon>Tracheophyta</taxon>
        <taxon>Spermatophyta</taxon>
        <taxon>Magnoliopsida</taxon>
        <taxon>Liliopsida</taxon>
        <taxon>Araceae</taxon>
        <taxon>Lemnoideae</taxon>
        <taxon>Spirodela</taxon>
    </lineage>
</organism>
<reference evidence="1" key="1">
    <citation type="submission" date="2020-02" db="EMBL/GenBank/DDBJ databases">
        <authorList>
            <person name="Scholz U."/>
            <person name="Mascher M."/>
            <person name="Fiebig A."/>
        </authorList>
    </citation>
    <scope>NUCLEOTIDE SEQUENCE</scope>
</reference>
<sequence length="36" mass="4126">MFSISSTIVITIPHGKFEENKLTIKAFYFDGSPKMF</sequence>
<dbReference type="AlphaFoldDB" id="A0A7I8LKC9"/>
<dbReference type="EMBL" id="LR746279">
    <property type="protein sequence ID" value="CAA7409725.1"/>
    <property type="molecule type" value="Genomic_DNA"/>
</dbReference>
<gene>
    <name evidence="1" type="ORF">SI8410_16020403</name>
</gene>
<evidence type="ECO:0000313" key="1">
    <source>
        <dbReference type="EMBL" id="CAA7409725.1"/>
    </source>
</evidence>
<protein>
    <submittedName>
        <fullName evidence="1">Uncharacterized protein</fullName>
    </submittedName>
</protein>
<keyword evidence="2" id="KW-1185">Reference proteome</keyword>
<accession>A0A7I8LKC9</accession>
<evidence type="ECO:0000313" key="2">
    <source>
        <dbReference type="Proteomes" id="UP000663760"/>
    </source>
</evidence>